<proteinExistence type="predicted"/>
<keyword evidence="2" id="KW-1185">Reference proteome</keyword>
<protein>
    <submittedName>
        <fullName evidence="1">Uncharacterized protein</fullName>
    </submittedName>
</protein>
<dbReference type="Proteomes" id="UP000028252">
    <property type="component" value="Unassembled WGS sequence"/>
</dbReference>
<organism evidence="1 2">
    <name type="scientific">Marinobacterium lacunae</name>
    <dbReference type="NCBI Taxonomy" id="1232683"/>
    <lineage>
        <taxon>Bacteria</taxon>
        <taxon>Pseudomonadati</taxon>
        <taxon>Pseudomonadota</taxon>
        <taxon>Gammaproteobacteria</taxon>
        <taxon>Oceanospirillales</taxon>
        <taxon>Oceanospirillaceae</taxon>
        <taxon>Marinobacterium</taxon>
    </lineage>
</organism>
<comment type="caution">
    <text evidence="1">The sequence shown here is derived from an EMBL/GenBank/DDBJ whole genome shotgun (WGS) entry which is preliminary data.</text>
</comment>
<gene>
    <name evidence="1" type="ORF">ADIMK_1473</name>
</gene>
<dbReference type="STRING" id="1232683.ADIMK_1473"/>
<sequence>MNVYIPIFDSQEHEVERLVKYININFPEGHVIFLAPISYIEKVNLDKYGECIDEDTLYDQLNIENVKKIIKERIGKDGRAGWYFQQFLKMSICVFEKNDFYVVWDSDTIPLRPVSFFDESGYPIFIGKREYHKPYFDTLYKLFCPPVIRTIKEISFISEVMIIKTSIMKNLICSINNECISPGKDFFEKIIHSISESELNECGFSEFETYGNYTTSRYPNEYKIKKFKTLRTAAEIVGGDPSQKQLEWLSKDFEFISLERSARPYLRFLTKNKIIINNFKAISVVRLFNRIKNKLKKILNKRGLIEYDWL</sequence>
<dbReference type="AlphaFoldDB" id="A0A081G0C2"/>
<reference evidence="1 2" key="1">
    <citation type="submission" date="2014-04" db="EMBL/GenBank/DDBJ databases">
        <title>Marinobacterium kochiensis sp. nov., isolated from sediment sample collected from Kochi backwaters in Kerala, India.</title>
        <authorList>
            <person name="Singh A."/>
            <person name="Pinnaka A.K."/>
        </authorList>
    </citation>
    <scope>NUCLEOTIDE SEQUENCE [LARGE SCALE GENOMIC DNA]</scope>
    <source>
        <strain evidence="1 2">AK27</strain>
    </source>
</reference>
<dbReference type="PATRIC" id="fig|1232683.4.peg.1452"/>
<accession>A0A081G0C2</accession>
<evidence type="ECO:0000313" key="2">
    <source>
        <dbReference type="Proteomes" id="UP000028252"/>
    </source>
</evidence>
<dbReference type="EMBL" id="JMQN01000018">
    <property type="protein sequence ID" value="KEA64227.1"/>
    <property type="molecule type" value="Genomic_DNA"/>
</dbReference>
<dbReference type="eggNOG" id="COG1216">
    <property type="taxonomic scope" value="Bacteria"/>
</dbReference>
<evidence type="ECO:0000313" key="1">
    <source>
        <dbReference type="EMBL" id="KEA64227.1"/>
    </source>
</evidence>
<name>A0A081G0C2_9GAMM</name>